<reference evidence="1" key="1">
    <citation type="submission" date="2022-12" db="EMBL/GenBank/DDBJ databases">
        <title>Genome Sequence of Lasiodiplodia mahajangana.</title>
        <authorList>
            <person name="Buettner E."/>
        </authorList>
    </citation>
    <scope>NUCLEOTIDE SEQUENCE</scope>
    <source>
        <strain evidence="1">VT137</strain>
    </source>
</reference>
<proteinExistence type="predicted"/>
<evidence type="ECO:0000313" key="1">
    <source>
        <dbReference type="EMBL" id="KAJ8125906.1"/>
    </source>
</evidence>
<keyword evidence="2" id="KW-1185">Reference proteome</keyword>
<name>A0ACC2JEM1_9PEZI</name>
<sequence>MDTSTPGPAPNNPFGQPSTGSPFARPAQPSLGNSGSGFSANVQNQTPSAAGPKAGPYAPGSTKQHPPVESYVTKAMNGQITAFRGRPVVYKWKVGDRYQDQPPENPSVDQQTPGFRKPDGSWCKILFPNGPPPYNKDTEPDASQYSDTIKAAYAQMAAAGRFQGDMPEIPPMREDCIWTF</sequence>
<dbReference type="EMBL" id="JAPUUL010002124">
    <property type="protein sequence ID" value="KAJ8125906.1"/>
    <property type="molecule type" value="Genomic_DNA"/>
</dbReference>
<comment type="caution">
    <text evidence="1">The sequence shown here is derived from an EMBL/GenBank/DDBJ whole genome shotgun (WGS) entry which is preliminary data.</text>
</comment>
<accession>A0ACC2JEM1</accession>
<dbReference type="Proteomes" id="UP001153332">
    <property type="component" value="Unassembled WGS sequence"/>
</dbReference>
<organism evidence="1 2">
    <name type="scientific">Lasiodiplodia mahajangana</name>
    <dbReference type="NCBI Taxonomy" id="1108764"/>
    <lineage>
        <taxon>Eukaryota</taxon>
        <taxon>Fungi</taxon>
        <taxon>Dikarya</taxon>
        <taxon>Ascomycota</taxon>
        <taxon>Pezizomycotina</taxon>
        <taxon>Dothideomycetes</taxon>
        <taxon>Dothideomycetes incertae sedis</taxon>
        <taxon>Botryosphaeriales</taxon>
        <taxon>Botryosphaeriaceae</taxon>
        <taxon>Lasiodiplodia</taxon>
    </lineage>
</organism>
<gene>
    <name evidence="1" type="ORF">O1611_g7732</name>
</gene>
<protein>
    <submittedName>
        <fullName evidence="1">Uncharacterized protein</fullName>
    </submittedName>
</protein>
<evidence type="ECO:0000313" key="2">
    <source>
        <dbReference type="Proteomes" id="UP001153332"/>
    </source>
</evidence>